<keyword evidence="8 15" id="KW-0732">Signal</keyword>
<keyword evidence="10 17" id="KW-1133">Transmembrane helix</keyword>
<feature type="signal peptide" evidence="15">
    <location>
        <begin position="1"/>
        <end position="22"/>
    </location>
</feature>
<dbReference type="GO" id="GO:0004185">
    <property type="term" value="F:serine-type carboxypeptidase activity"/>
    <property type="evidence" value="ECO:0007669"/>
    <property type="project" value="UniProtKB-UniRule"/>
</dbReference>
<sequence>MAFVRLLTAAASAVALLGSVAAADDSGLPASAYYVKNLPGAPAEPQVKMHAGHIEITPEHHGNLFFWLFESQHISKRTRTILWLNGGPGCSSEDGALMEIGPYRVKPDQTLEWNNGSWNQFANLLFVDNPVGVGYSYVDTDSYLNELNQMADNMITFLEKFFATFPEHADSELYIAGESYAGQYIPYIGSAILARNKKKPADAWNLKSLVIGNGWISPPEQYRATLDYVTKKGLLPSSGEARNQVEDAWSKCANVLGDGQPEHVDYGPCEAVLQNFLRYTSKIGDDGKDMCYNMYDVRLKDTYPSCGMSWPPDLPAVTKYLRRSDVVKALNVNPAKSTSWTECSGGVGSAFRARKSVPSIHMIPGILKEVPMAFFSGAEDLICNYMGTEALLGNLTWNGGKGFETTPGNWAPRRDWTFDGQKAGFWQEARNVSFILFNEASHMVPFDWPERSLDMINRVMKVDRTQGPAPGYISYIDGESTSGSPTTPGSKPPASTSPSGGSNGTDTDTDHQKELEEAQWLAYRKSGEIVLMIVAVAAVAWGWWVWRERRKSAGYSGLRGDNNSRSGTSIRMGSRGMRTSSARDVEAAAAEYDERLLQTPTDINLDRYSVGAHDSDDDLDDESDSQASKSEPGTRSVAR</sequence>
<accession>A0A2C5X6A9</accession>
<dbReference type="PROSITE" id="PS00131">
    <property type="entry name" value="CARBOXYPEPT_SER_SER"/>
    <property type="match status" value="1"/>
</dbReference>
<keyword evidence="4 15" id="KW-0121">Carboxypeptidase</keyword>
<comment type="similarity">
    <text evidence="3 15">Belongs to the peptidase S10 family.</text>
</comment>
<dbReference type="Proteomes" id="UP000222788">
    <property type="component" value="Unassembled WGS sequence"/>
</dbReference>
<keyword evidence="13" id="KW-0325">Glycoprotein</keyword>
<feature type="region of interest" description="Disordered" evidence="16">
    <location>
        <begin position="471"/>
        <end position="511"/>
    </location>
</feature>
<dbReference type="GO" id="GO:0005802">
    <property type="term" value="C:trans-Golgi network"/>
    <property type="evidence" value="ECO:0007669"/>
    <property type="project" value="TreeGrafter"/>
</dbReference>
<dbReference type="EC" id="3.4.16.-" evidence="15"/>
<evidence type="ECO:0000313" key="18">
    <source>
        <dbReference type="EMBL" id="PHH53546.1"/>
    </source>
</evidence>
<dbReference type="OrthoDB" id="443318at2759"/>
<feature type="compositionally biased region" description="Low complexity" evidence="16">
    <location>
        <begin position="480"/>
        <end position="506"/>
    </location>
</feature>
<dbReference type="FunFam" id="3.40.50.1820:FF:000121">
    <property type="entry name" value="Carboxypeptidase D"/>
    <property type="match status" value="1"/>
</dbReference>
<keyword evidence="7" id="KW-0053">Apoptosis</keyword>
<evidence type="ECO:0000256" key="2">
    <source>
        <dbReference type="ARBA" id="ARBA00004393"/>
    </source>
</evidence>
<feature type="region of interest" description="Disordered" evidence="16">
    <location>
        <begin position="555"/>
        <end position="583"/>
    </location>
</feature>
<proteinExistence type="inferred from homology"/>
<evidence type="ECO:0000256" key="7">
    <source>
        <dbReference type="ARBA" id="ARBA00022703"/>
    </source>
</evidence>
<keyword evidence="19" id="KW-1185">Reference proteome</keyword>
<feature type="transmembrane region" description="Helical" evidence="17">
    <location>
        <begin position="529"/>
        <end position="546"/>
    </location>
</feature>
<evidence type="ECO:0000256" key="11">
    <source>
        <dbReference type="ARBA" id="ARBA00023034"/>
    </source>
</evidence>
<comment type="caution">
    <text evidence="18">The sequence shown here is derived from an EMBL/GenBank/DDBJ whole genome shotgun (WGS) entry which is preliminary data.</text>
</comment>
<evidence type="ECO:0000256" key="4">
    <source>
        <dbReference type="ARBA" id="ARBA00022645"/>
    </source>
</evidence>
<evidence type="ECO:0000256" key="13">
    <source>
        <dbReference type="ARBA" id="ARBA00023180"/>
    </source>
</evidence>
<feature type="region of interest" description="Disordered" evidence="16">
    <location>
        <begin position="606"/>
        <end position="639"/>
    </location>
</feature>
<keyword evidence="12 17" id="KW-0472">Membrane</keyword>
<evidence type="ECO:0000256" key="8">
    <source>
        <dbReference type="ARBA" id="ARBA00022729"/>
    </source>
</evidence>
<evidence type="ECO:0000256" key="3">
    <source>
        <dbReference type="ARBA" id="ARBA00009431"/>
    </source>
</evidence>
<comment type="subcellular location">
    <subcellularLocation>
        <location evidence="2">Golgi apparatus</location>
        <location evidence="2">trans-Golgi network membrane</location>
        <topology evidence="2">Single-pass type I membrane protein</topology>
    </subcellularLocation>
</comment>
<keyword evidence="5 15" id="KW-0645">Protease</keyword>
<dbReference type="STRING" id="1035309.A0A2C5X6A9"/>
<comment type="catalytic activity">
    <reaction evidence="1">
        <text>Preferential release of a C-terminal arginine or lysine residue.</text>
        <dbReference type="EC" id="3.4.16.6"/>
    </reaction>
</comment>
<reference evidence="18 19" key="1">
    <citation type="journal article" date="2013" name="Fungal Biol.">
        <title>Analysis of microsatellite markers in the genome of the plant pathogen Ceratocystis fimbriata.</title>
        <authorList>
            <person name="Simpson M.C."/>
            <person name="Wilken P.M."/>
            <person name="Coetzee M.P."/>
            <person name="Wingfield M.J."/>
            <person name="Wingfield B.D."/>
        </authorList>
    </citation>
    <scope>NUCLEOTIDE SEQUENCE [LARGE SCALE GENOMIC DNA]</scope>
    <source>
        <strain evidence="18 19">CBS 114723</strain>
    </source>
</reference>
<dbReference type="PRINTS" id="PR00724">
    <property type="entry name" value="CRBOXYPTASEC"/>
</dbReference>
<evidence type="ECO:0000256" key="16">
    <source>
        <dbReference type="SAM" id="MobiDB-lite"/>
    </source>
</evidence>
<protein>
    <recommendedName>
        <fullName evidence="15">Carboxypeptidase</fullName>
        <ecNumber evidence="15">3.4.16.-</ecNumber>
    </recommendedName>
</protein>
<gene>
    <name evidence="18" type="primary">KEX1_0</name>
    <name evidence="18" type="ORF">CFIMG_001847RA</name>
</gene>
<reference evidence="18 19" key="2">
    <citation type="journal article" date="2013" name="IMA Fungus">
        <title>IMA Genome-F 1: Ceratocystis fimbriata: Draft nuclear genome sequence for the plant pathogen, Ceratocystis fimbriata.</title>
        <authorList>
            <person name="Wilken P.M."/>
            <person name="Steenkamp E.T."/>
            <person name="Wingfield M.J."/>
            <person name="de Beer Z.W."/>
            <person name="Wingfield B.D."/>
        </authorList>
    </citation>
    <scope>NUCLEOTIDE SEQUENCE [LARGE SCALE GENOMIC DNA]</scope>
    <source>
        <strain evidence="18 19">CBS 114723</strain>
    </source>
</reference>
<evidence type="ECO:0000256" key="9">
    <source>
        <dbReference type="ARBA" id="ARBA00022801"/>
    </source>
</evidence>
<feature type="compositionally biased region" description="Polar residues" evidence="16">
    <location>
        <begin position="561"/>
        <end position="580"/>
    </location>
</feature>
<feature type="chain" id="PRO_5011823212" description="Carboxypeptidase" evidence="15">
    <location>
        <begin position="23"/>
        <end position="639"/>
    </location>
</feature>
<dbReference type="PANTHER" id="PTHR11802:SF190">
    <property type="entry name" value="PHEROMONE-PROCESSING CARBOXYPEPTIDASE KEX1"/>
    <property type="match status" value="1"/>
</dbReference>
<dbReference type="Pfam" id="PF00450">
    <property type="entry name" value="Peptidase_S10"/>
    <property type="match status" value="1"/>
</dbReference>
<dbReference type="InterPro" id="IPR029058">
    <property type="entry name" value="AB_hydrolase_fold"/>
</dbReference>
<dbReference type="PANTHER" id="PTHR11802">
    <property type="entry name" value="SERINE PROTEASE FAMILY S10 SERINE CARBOXYPEPTIDASE"/>
    <property type="match status" value="1"/>
</dbReference>
<evidence type="ECO:0000256" key="6">
    <source>
        <dbReference type="ARBA" id="ARBA00022692"/>
    </source>
</evidence>
<evidence type="ECO:0000256" key="1">
    <source>
        <dbReference type="ARBA" id="ARBA00001003"/>
    </source>
</evidence>
<evidence type="ECO:0000256" key="15">
    <source>
        <dbReference type="RuleBase" id="RU361156"/>
    </source>
</evidence>
<keyword evidence="9 15" id="KW-0378">Hydrolase</keyword>
<feature type="compositionally biased region" description="Acidic residues" evidence="16">
    <location>
        <begin position="615"/>
        <end position="624"/>
    </location>
</feature>
<keyword evidence="6 17" id="KW-0812">Transmembrane</keyword>
<evidence type="ECO:0000256" key="5">
    <source>
        <dbReference type="ARBA" id="ARBA00022670"/>
    </source>
</evidence>
<dbReference type="GO" id="GO:0006508">
    <property type="term" value="P:proteolysis"/>
    <property type="evidence" value="ECO:0007669"/>
    <property type="project" value="UniProtKB-KW"/>
</dbReference>
<evidence type="ECO:0000256" key="17">
    <source>
        <dbReference type="SAM" id="Phobius"/>
    </source>
</evidence>
<dbReference type="InterPro" id="IPR001563">
    <property type="entry name" value="Peptidase_S10"/>
</dbReference>
<dbReference type="GO" id="GO:0006915">
    <property type="term" value="P:apoptotic process"/>
    <property type="evidence" value="ECO:0007669"/>
    <property type="project" value="UniProtKB-KW"/>
</dbReference>
<keyword evidence="11" id="KW-0333">Golgi apparatus</keyword>
<dbReference type="EMBL" id="APWK03000042">
    <property type="protein sequence ID" value="PHH53546.1"/>
    <property type="molecule type" value="Genomic_DNA"/>
</dbReference>
<organism evidence="18 19">
    <name type="scientific">Ceratocystis fimbriata CBS 114723</name>
    <dbReference type="NCBI Taxonomy" id="1035309"/>
    <lineage>
        <taxon>Eukaryota</taxon>
        <taxon>Fungi</taxon>
        <taxon>Dikarya</taxon>
        <taxon>Ascomycota</taxon>
        <taxon>Pezizomycotina</taxon>
        <taxon>Sordariomycetes</taxon>
        <taxon>Hypocreomycetidae</taxon>
        <taxon>Microascales</taxon>
        <taxon>Ceratocystidaceae</taxon>
        <taxon>Ceratocystis</taxon>
    </lineage>
</organism>
<evidence type="ECO:0000256" key="12">
    <source>
        <dbReference type="ARBA" id="ARBA00023136"/>
    </source>
</evidence>
<dbReference type="SUPFAM" id="SSF53474">
    <property type="entry name" value="alpha/beta-Hydrolases"/>
    <property type="match status" value="1"/>
</dbReference>
<evidence type="ECO:0000256" key="14">
    <source>
        <dbReference type="ARBA" id="ARBA00037042"/>
    </source>
</evidence>
<evidence type="ECO:0000256" key="10">
    <source>
        <dbReference type="ARBA" id="ARBA00022989"/>
    </source>
</evidence>
<evidence type="ECO:0000313" key="19">
    <source>
        <dbReference type="Proteomes" id="UP000222788"/>
    </source>
</evidence>
<dbReference type="InterPro" id="IPR018202">
    <property type="entry name" value="Ser_caboxypep_ser_AS"/>
</dbReference>
<dbReference type="Gene3D" id="3.40.50.1820">
    <property type="entry name" value="alpha/beta hydrolase"/>
    <property type="match status" value="1"/>
</dbReference>
<dbReference type="AlphaFoldDB" id="A0A2C5X6A9"/>
<name>A0A2C5X6A9_9PEZI</name>
<comment type="function">
    <text evidence="14">Protease with a carboxypeptidase B-like function involved in the C-terminal processing of the lysine and arginine residues from protein precursors. Promotes cell fusion and is involved in the programmed cell death.</text>
</comment>